<dbReference type="AlphaFoldDB" id="A0A9P9IYZ6"/>
<comment type="caution">
    <text evidence="2">The sequence shown here is derived from an EMBL/GenBank/DDBJ whole genome shotgun (WGS) entry which is preliminary data.</text>
</comment>
<evidence type="ECO:0000313" key="3">
    <source>
        <dbReference type="Proteomes" id="UP000738349"/>
    </source>
</evidence>
<feature type="compositionally biased region" description="Basic and acidic residues" evidence="1">
    <location>
        <begin position="1"/>
        <end position="15"/>
    </location>
</feature>
<keyword evidence="3" id="KW-1185">Reference proteome</keyword>
<organism evidence="2 3">
    <name type="scientific">Dactylonectria macrodidyma</name>
    <dbReference type="NCBI Taxonomy" id="307937"/>
    <lineage>
        <taxon>Eukaryota</taxon>
        <taxon>Fungi</taxon>
        <taxon>Dikarya</taxon>
        <taxon>Ascomycota</taxon>
        <taxon>Pezizomycotina</taxon>
        <taxon>Sordariomycetes</taxon>
        <taxon>Hypocreomycetidae</taxon>
        <taxon>Hypocreales</taxon>
        <taxon>Nectriaceae</taxon>
        <taxon>Dactylonectria</taxon>
    </lineage>
</organism>
<evidence type="ECO:0000313" key="2">
    <source>
        <dbReference type="EMBL" id="KAH7141018.1"/>
    </source>
</evidence>
<sequence>MYSSHWKPDDTEPPLRRRQPTADGPVTLSQMAAASSTFQSRRGSVFVEGHDLPISIEAFLADHDQLTAFFLGVADPKARHRAAKHVVQNASRAATEAGHYSAVFSALERGHALRQTLPLTSLPSSTASSASSCPSLVSIDSDNRSLGDPAPLTLHHGILALRPDMTGPSTAKTSAVFQVGSWSALAPEPKVLVHEPLELKIAETKVVEAKVAETKGAESQVTTALGVDINQSEPNIFESIRQVLGDNPAYVEHIIRAIQHLPDEKQAVLLSAHGQSIAASDLVDDNDGNGSDATVQTSRSATTGRSSKSNSDRTRKRKASQDRNGNNGDGGGSRDGSGGGSGGGGSGPGHPGRPEDKKRKTSGKRYACPYCLAFRAAIANNPRFQSCRAAVYRKNRNDLRQHLYRAHSPDAKAKAEAKAKADGPNPQDDAQYYMTHKQWKDVQEKIDDAGKKHYPLNSKEWLNNESECLLAIWDVIFPAAQFPTLSKPTSPFDSDDTEYPSLQQQGKVLLEAIYAARARMAVQAGRIASTDQYQPSHSEYMDMMSQSLAIVTNMDSALSTRIVTTPTGDLRDAATTVTSAAGNATGGVSNTGGANAPPPSDITMTGTQAPSPGASAVPPLTPALPAAPPGPGSTINIQLEGPLTDIHLRVATASHDPGQQHQVVQVIIPPGAVPRSFEQKPVNQEPVNQQPSNQQLFNMPLFNHQPFTEQLVNSSENRYMAHGPQMTANGSALLPSEIDGRLPGAFGSRPVQMNGAMATPWIPATNQPIIPNLQHSHAHDLSELQNLQLLQRATQEPRTMA</sequence>
<protein>
    <submittedName>
        <fullName evidence="2">Uncharacterized protein</fullName>
    </submittedName>
</protein>
<feature type="compositionally biased region" description="Polar residues" evidence="1">
    <location>
        <begin position="581"/>
        <end position="593"/>
    </location>
</feature>
<feature type="region of interest" description="Disordered" evidence="1">
    <location>
        <begin position="581"/>
        <end position="616"/>
    </location>
</feature>
<dbReference type="EMBL" id="JAGMUV010000011">
    <property type="protein sequence ID" value="KAH7141018.1"/>
    <property type="molecule type" value="Genomic_DNA"/>
</dbReference>
<feature type="compositionally biased region" description="Gly residues" evidence="1">
    <location>
        <begin position="327"/>
        <end position="350"/>
    </location>
</feature>
<feature type="region of interest" description="Disordered" evidence="1">
    <location>
        <begin position="281"/>
        <end position="362"/>
    </location>
</feature>
<dbReference type="OrthoDB" id="5084525at2759"/>
<gene>
    <name evidence="2" type="ORF">EDB81DRAFT_799301</name>
</gene>
<name>A0A9P9IYZ6_9HYPO</name>
<reference evidence="2" key="1">
    <citation type="journal article" date="2021" name="Nat. Commun.">
        <title>Genetic determinants of endophytism in the Arabidopsis root mycobiome.</title>
        <authorList>
            <person name="Mesny F."/>
            <person name="Miyauchi S."/>
            <person name="Thiergart T."/>
            <person name="Pickel B."/>
            <person name="Atanasova L."/>
            <person name="Karlsson M."/>
            <person name="Huettel B."/>
            <person name="Barry K.W."/>
            <person name="Haridas S."/>
            <person name="Chen C."/>
            <person name="Bauer D."/>
            <person name="Andreopoulos W."/>
            <person name="Pangilinan J."/>
            <person name="LaButti K."/>
            <person name="Riley R."/>
            <person name="Lipzen A."/>
            <person name="Clum A."/>
            <person name="Drula E."/>
            <person name="Henrissat B."/>
            <person name="Kohler A."/>
            <person name="Grigoriev I.V."/>
            <person name="Martin F.M."/>
            <person name="Hacquard S."/>
        </authorList>
    </citation>
    <scope>NUCLEOTIDE SEQUENCE</scope>
    <source>
        <strain evidence="2">MPI-CAGE-AT-0147</strain>
    </source>
</reference>
<feature type="region of interest" description="Disordered" evidence="1">
    <location>
        <begin position="1"/>
        <end position="23"/>
    </location>
</feature>
<dbReference type="Proteomes" id="UP000738349">
    <property type="component" value="Unassembled WGS sequence"/>
</dbReference>
<evidence type="ECO:0000256" key="1">
    <source>
        <dbReference type="SAM" id="MobiDB-lite"/>
    </source>
</evidence>
<proteinExistence type="predicted"/>
<feature type="compositionally biased region" description="Polar residues" evidence="1">
    <location>
        <begin position="288"/>
        <end position="309"/>
    </location>
</feature>
<accession>A0A9P9IYZ6</accession>